<dbReference type="EC" id="3.4.21.89" evidence="5"/>
<dbReference type="CDD" id="cd06530">
    <property type="entry name" value="S26_SPase_I"/>
    <property type="match status" value="1"/>
</dbReference>
<evidence type="ECO:0000256" key="1">
    <source>
        <dbReference type="ARBA" id="ARBA00004370"/>
    </source>
</evidence>
<gene>
    <name evidence="8" type="ORF">H8707_02650</name>
</gene>
<dbReference type="NCBIfam" id="TIGR02228">
    <property type="entry name" value="sigpep_I_arch"/>
    <property type="match status" value="1"/>
</dbReference>
<evidence type="ECO:0000256" key="6">
    <source>
        <dbReference type="SAM" id="Phobius"/>
    </source>
</evidence>
<reference evidence="8" key="1">
    <citation type="submission" date="2020-08" db="EMBL/GenBank/DDBJ databases">
        <title>Genome public.</title>
        <authorList>
            <person name="Liu C."/>
            <person name="Sun Q."/>
        </authorList>
    </citation>
    <scope>NUCLEOTIDE SEQUENCE</scope>
    <source>
        <strain evidence="8">BX21</strain>
    </source>
</reference>
<dbReference type="GO" id="GO:0009003">
    <property type="term" value="F:signal peptidase activity"/>
    <property type="evidence" value="ECO:0007669"/>
    <property type="project" value="UniProtKB-EC"/>
</dbReference>
<feature type="transmembrane region" description="Helical" evidence="6">
    <location>
        <begin position="225"/>
        <end position="247"/>
    </location>
</feature>
<feature type="domain" description="Peptidase S26" evidence="7">
    <location>
        <begin position="269"/>
        <end position="333"/>
    </location>
</feature>
<dbReference type="SUPFAM" id="SSF51306">
    <property type="entry name" value="LexA/Signal peptidase"/>
    <property type="match status" value="1"/>
</dbReference>
<dbReference type="InterPro" id="IPR036286">
    <property type="entry name" value="LexA/Signal_pep-like_sf"/>
</dbReference>
<feature type="transmembrane region" description="Helical" evidence="6">
    <location>
        <begin position="190"/>
        <end position="213"/>
    </location>
</feature>
<evidence type="ECO:0000259" key="7">
    <source>
        <dbReference type="Pfam" id="PF10502"/>
    </source>
</evidence>
<dbReference type="Gene3D" id="2.10.109.10">
    <property type="entry name" value="Umud Fragment, subunit A"/>
    <property type="match status" value="1"/>
</dbReference>
<sequence>MLKQNYLPTRSKQNRSLLLISLLILIYLFENSTVTSYIDNFIFSYILKPIIWVGMVFLIWNLPKFRPKAKLKHKSLLYFWTFNFAVIYVIITIIAGLIDGMGKSPYSHSPKGIFINIIFVGTYLVGREFIRNYLVHSFTKEENYLVFIFAALIMTITKFPISKYLGLNSLKSTVMFIAEFFAPEFAHNIFASYLVFLVGPLGSIIYFGVIQGFNWLSPILPDLKWITTALVGILCPVFFLMSLQNIYLKITKQLKKREEDDENPISWAITSIVSILIIWFAVGVFPIYPSVIATGSMEPMIKPGDVILVKKVFNIDDINALKVGDVIQFKRDSILISHRIIDIVNNETEGLYFKTKGDNNDSSDSESVKPQDLKGTIVYTVPKVGWPTLFIKGDKNIDLDSL</sequence>
<comment type="caution">
    <text evidence="8">The sequence shown here is derived from an EMBL/GenBank/DDBJ whole genome shotgun (WGS) entry which is preliminary data.</text>
</comment>
<dbReference type="PANTHER" id="PTHR10806">
    <property type="entry name" value="SIGNAL PEPTIDASE COMPLEX CATALYTIC SUBUNIT SEC11"/>
    <property type="match status" value="1"/>
</dbReference>
<dbReference type="RefSeq" id="WP_262428615.1">
    <property type="nucleotide sequence ID" value="NZ_JACRTG010000008.1"/>
</dbReference>
<name>A0A926IJY5_9FIRM</name>
<comment type="subcellular location">
    <subcellularLocation>
        <location evidence="1">Membrane</location>
    </subcellularLocation>
</comment>
<dbReference type="InterPro" id="IPR019533">
    <property type="entry name" value="Peptidase_S26"/>
</dbReference>
<dbReference type="GO" id="GO:0004252">
    <property type="term" value="F:serine-type endopeptidase activity"/>
    <property type="evidence" value="ECO:0007669"/>
    <property type="project" value="UniProtKB-UniRule"/>
</dbReference>
<dbReference type="GO" id="GO:0006465">
    <property type="term" value="P:signal peptide processing"/>
    <property type="evidence" value="ECO:0007669"/>
    <property type="project" value="UniProtKB-UniRule"/>
</dbReference>
<evidence type="ECO:0000256" key="2">
    <source>
        <dbReference type="ARBA" id="ARBA00022692"/>
    </source>
</evidence>
<evidence type="ECO:0000256" key="5">
    <source>
        <dbReference type="NCBIfam" id="TIGR02228"/>
    </source>
</evidence>
<keyword evidence="4 6" id="KW-0472">Membrane</keyword>
<organism evidence="8 9">
    <name type="scientific">Paratissierella segnis</name>
    <dbReference type="NCBI Taxonomy" id="2763679"/>
    <lineage>
        <taxon>Bacteria</taxon>
        <taxon>Bacillati</taxon>
        <taxon>Bacillota</taxon>
        <taxon>Tissierellia</taxon>
        <taxon>Tissierellales</taxon>
        <taxon>Tissierellaceae</taxon>
        <taxon>Paratissierella</taxon>
    </lineage>
</organism>
<keyword evidence="2 6" id="KW-0812">Transmembrane</keyword>
<dbReference type="PRINTS" id="PR00728">
    <property type="entry name" value="SIGNALPTASE"/>
</dbReference>
<feature type="transmembrane region" description="Helical" evidence="6">
    <location>
        <begin position="75"/>
        <end position="98"/>
    </location>
</feature>
<keyword evidence="3 6" id="KW-1133">Transmembrane helix</keyword>
<accession>A0A926IJY5</accession>
<dbReference type="GO" id="GO:0016020">
    <property type="term" value="C:membrane"/>
    <property type="evidence" value="ECO:0007669"/>
    <property type="project" value="UniProtKB-SubCell"/>
</dbReference>
<evidence type="ECO:0000313" key="8">
    <source>
        <dbReference type="EMBL" id="MBC8587143.1"/>
    </source>
</evidence>
<keyword evidence="9" id="KW-1185">Reference proteome</keyword>
<dbReference type="Proteomes" id="UP000601171">
    <property type="component" value="Unassembled WGS sequence"/>
</dbReference>
<feature type="transmembrane region" description="Helical" evidence="6">
    <location>
        <begin position="267"/>
        <end position="288"/>
    </location>
</feature>
<evidence type="ECO:0000256" key="4">
    <source>
        <dbReference type="ARBA" id="ARBA00023136"/>
    </source>
</evidence>
<dbReference type="AlphaFoldDB" id="A0A926IJY5"/>
<dbReference type="InterPro" id="IPR001733">
    <property type="entry name" value="Peptidase_S26B"/>
</dbReference>
<dbReference type="EMBL" id="JACRTG010000008">
    <property type="protein sequence ID" value="MBC8587143.1"/>
    <property type="molecule type" value="Genomic_DNA"/>
</dbReference>
<keyword evidence="8" id="KW-0378">Hydrolase</keyword>
<evidence type="ECO:0000313" key="9">
    <source>
        <dbReference type="Proteomes" id="UP000601171"/>
    </source>
</evidence>
<evidence type="ECO:0000256" key="3">
    <source>
        <dbReference type="ARBA" id="ARBA00022989"/>
    </source>
</evidence>
<dbReference type="Pfam" id="PF10502">
    <property type="entry name" value="Peptidase_S26"/>
    <property type="match status" value="1"/>
</dbReference>
<dbReference type="PANTHER" id="PTHR10806:SF6">
    <property type="entry name" value="SIGNAL PEPTIDASE COMPLEX CATALYTIC SUBUNIT SEC11"/>
    <property type="match status" value="1"/>
</dbReference>
<proteinExistence type="predicted"/>
<feature type="transmembrane region" description="Helical" evidence="6">
    <location>
        <begin position="142"/>
        <end position="161"/>
    </location>
</feature>
<feature type="transmembrane region" description="Helical" evidence="6">
    <location>
        <begin position="42"/>
        <end position="63"/>
    </location>
</feature>
<protein>
    <recommendedName>
        <fullName evidence="5">Signal peptidase I</fullName>
        <ecNumber evidence="5">3.4.21.89</ecNumber>
    </recommendedName>
</protein>